<feature type="non-terminal residue" evidence="1">
    <location>
        <position position="1"/>
    </location>
</feature>
<evidence type="ECO:0000313" key="1">
    <source>
        <dbReference type="EMBL" id="KKK65173.1"/>
    </source>
</evidence>
<gene>
    <name evidence="1" type="ORF">LCGC14_2976800</name>
</gene>
<sequence>DVQESDEHNLGTELRYSIVNKGILTARVNYVHLAYNDDPNSPVGYEMLQGLLPGHNGTWTVLFQRSITGGIELNLEYSGRVSENQDVIHTGGLQVRANF</sequence>
<organism evidence="1">
    <name type="scientific">marine sediment metagenome</name>
    <dbReference type="NCBI Taxonomy" id="412755"/>
    <lineage>
        <taxon>unclassified sequences</taxon>
        <taxon>metagenomes</taxon>
        <taxon>ecological metagenomes</taxon>
    </lineage>
</organism>
<reference evidence="1" key="1">
    <citation type="journal article" date="2015" name="Nature">
        <title>Complex archaea that bridge the gap between prokaryotes and eukaryotes.</title>
        <authorList>
            <person name="Spang A."/>
            <person name="Saw J.H."/>
            <person name="Jorgensen S.L."/>
            <person name="Zaremba-Niedzwiedzka K."/>
            <person name="Martijn J."/>
            <person name="Lind A.E."/>
            <person name="van Eijk R."/>
            <person name="Schleper C."/>
            <person name="Guy L."/>
            <person name="Ettema T.J."/>
        </authorList>
    </citation>
    <scope>NUCLEOTIDE SEQUENCE</scope>
</reference>
<evidence type="ECO:0008006" key="2">
    <source>
        <dbReference type="Google" id="ProtNLM"/>
    </source>
</evidence>
<name>A0A0F8X8L9_9ZZZZ</name>
<proteinExistence type="predicted"/>
<dbReference type="AlphaFoldDB" id="A0A0F8X8L9"/>
<comment type="caution">
    <text evidence="1">The sequence shown here is derived from an EMBL/GenBank/DDBJ whole genome shotgun (WGS) entry which is preliminary data.</text>
</comment>
<accession>A0A0F8X8L9</accession>
<protein>
    <recommendedName>
        <fullName evidence="2">Autotransporter domain-containing protein</fullName>
    </recommendedName>
</protein>
<dbReference type="EMBL" id="LAZR01060684">
    <property type="protein sequence ID" value="KKK65173.1"/>
    <property type="molecule type" value="Genomic_DNA"/>
</dbReference>